<dbReference type="Pfam" id="PF07859">
    <property type="entry name" value="Abhydrolase_3"/>
    <property type="match status" value="1"/>
</dbReference>
<evidence type="ECO:0000259" key="2">
    <source>
        <dbReference type="Pfam" id="PF07859"/>
    </source>
</evidence>
<dbReference type="Gene3D" id="3.40.50.1820">
    <property type="entry name" value="alpha/beta hydrolase"/>
    <property type="match status" value="1"/>
</dbReference>
<protein>
    <submittedName>
        <fullName evidence="3">Alpha/beta hydrolase</fullName>
    </submittedName>
</protein>
<keyword evidence="1 3" id="KW-0378">Hydrolase</keyword>
<evidence type="ECO:0000256" key="1">
    <source>
        <dbReference type="ARBA" id="ARBA00022801"/>
    </source>
</evidence>
<evidence type="ECO:0000313" key="3">
    <source>
        <dbReference type="EMBL" id="TVZ01176.1"/>
    </source>
</evidence>
<dbReference type="AlphaFoldDB" id="A0A6P2BSH0"/>
<dbReference type="InterPro" id="IPR013094">
    <property type="entry name" value="AB_hydrolase_3"/>
</dbReference>
<accession>A0A6P2BSH0</accession>
<proteinExistence type="predicted"/>
<organism evidence="3 4">
    <name type="scientific">Trebonia kvetii</name>
    <dbReference type="NCBI Taxonomy" id="2480626"/>
    <lineage>
        <taxon>Bacteria</taxon>
        <taxon>Bacillati</taxon>
        <taxon>Actinomycetota</taxon>
        <taxon>Actinomycetes</taxon>
        <taxon>Streptosporangiales</taxon>
        <taxon>Treboniaceae</taxon>
        <taxon>Trebonia</taxon>
    </lineage>
</organism>
<reference evidence="3 4" key="1">
    <citation type="submission" date="2018-11" db="EMBL/GenBank/DDBJ databases">
        <title>Trebonia kvetii gen.nov., sp.nov., a novel acidophilic actinobacterium, and proposal of the new actinobacterial family Treboniaceae fam. nov.</title>
        <authorList>
            <person name="Rapoport D."/>
            <person name="Sagova-Mareckova M."/>
            <person name="Sedlacek I."/>
            <person name="Provaznik J."/>
            <person name="Kralova S."/>
            <person name="Pavlinic D."/>
            <person name="Benes V."/>
            <person name="Kopecky J."/>
        </authorList>
    </citation>
    <scope>NUCLEOTIDE SEQUENCE [LARGE SCALE GENOMIC DNA]</scope>
    <source>
        <strain evidence="3 4">15Tr583</strain>
    </source>
</reference>
<dbReference type="RefSeq" id="WP_145859533.1">
    <property type="nucleotide sequence ID" value="NZ_RPFW01000007.1"/>
</dbReference>
<keyword evidence="4" id="KW-1185">Reference proteome</keyword>
<feature type="domain" description="Alpha/beta hydrolase fold-3" evidence="2">
    <location>
        <begin position="74"/>
        <end position="209"/>
    </location>
</feature>
<gene>
    <name evidence="3" type="ORF">EAS64_33370</name>
</gene>
<comment type="caution">
    <text evidence="3">The sequence shown here is derived from an EMBL/GenBank/DDBJ whole genome shotgun (WGS) entry which is preliminary data.</text>
</comment>
<dbReference type="GO" id="GO:0016787">
    <property type="term" value="F:hydrolase activity"/>
    <property type="evidence" value="ECO:0007669"/>
    <property type="project" value="UniProtKB-KW"/>
</dbReference>
<dbReference type="Proteomes" id="UP000460272">
    <property type="component" value="Unassembled WGS sequence"/>
</dbReference>
<evidence type="ECO:0000313" key="4">
    <source>
        <dbReference type="Proteomes" id="UP000460272"/>
    </source>
</evidence>
<dbReference type="PANTHER" id="PTHR48081">
    <property type="entry name" value="AB HYDROLASE SUPERFAMILY PROTEIN C4A8.06C"/>
    <property type="match status" value="1"/>
</dbReference>
<dbReference type="InterPro" id="IPR050300">
    <property type="entry name" value="GDXG_lipolytic_enzyme"/>
</dbReference>
<dbReference type="EMBL" id="RPFW01000007">
    <property type="protein sequence ID" value="TVZ01176.1"/>
    <property type="molecule type" value="Genomic_DNA"/>
</dbReference>
<sequence length="291" mass="30723">MTEQLPPDVIAQLTALDPEITPELVASSWAILRPFHEKNGYTAPKIARDLRYGDHERHRLDVHTSGEAANAPVFVFVHGGGFIGGDKHVPGSPAYDFLGALAVRNGWAGVTITYRLAPEHTWPSGAQDVANAIAWVRDSIADYGGDPDRIVVAGNSAGAVHVASYVTGQGGGSLDGVRGAAILSGFYQVALDERSDLERAYYGDTPAQDVATLDGLVGADIPLLFSVAERDPLFFQTQAARLAAAWFAAHQVTPNLVWVPGHNHISGIGSVGVDDAALGAALARFVNRVTA</sequence>
<dbReference type="SUPFAM" id="SSF53474">
    <property type="entry name" value="alpha/beta-Hydrolases"/>
    <property type="match status" value="1"/>
</dbReference>
<dbReference type="OrthoDB" id="9803828at2"/>
<name>A0A6P2BSH0_9ACTN</name>
<dbReference type="InterPro" id="IPR029058">
    <property type="entry name" value="AB_hydrolase_fold"/>
</dbReference>
<dbReference type="PANTHER" id="PTHR48081:SF33">
    <property type="entry name" value="KYNURENINE FORMAMIDASE"/>
    <property type="match status" value="1"/>
</dbReference>